<dbReference type="InterPro" id="IPR001849">
    <property type="entry name" value="PH_domain"/>
</dbReference>
<sequence>MVSIQIWVTRFHRSPQLSPGAAEPEEMRASTDIERKPPGSSTMVTTPDYEEMSWELSVQIDQKSGDEAMKFKLRVKGDLHIGGLMLKLVEKIKAPQDWSDHALWWEQRKCWLLKTHWTLDKYGIQADADLRYTPQHKPLLVQLPNMKTILLTVSFSSVVFKTVADICRILNLRRSEELSLLKPPDDASNKKKKKDKNAREDIWDIDLLSGTSGAAAECLPNLPPAELAKIYQPLSLVDKANNFSGWLDSSRSLMEQDVQDEDKLLLRFKYHVFFDLNPKYDAVRITQLYEQARWNILLEEIDCTEEEMLMFASLQYHICKLTLSNEPLDHSKEPEIDEVEAALSNLEEDITDIPELADTLRLFRPKRLTLRPYKEYWFVFKDTTISYFKNKEASYGEPIEQFHLRGCEVVPDVNVTDKKFGIKLLLPVADGMNEIYIRCNNETQYAKWKAACILASKGKTMAYSSYKSEVRNIQSFLQMKSLAPPPGQATPDLDTMEMNAECFVSPRYAKKHKTKQLTTRILEAHQNIANLSLMEAKMRFIQAWQSLPEFGIKYYIVRFKGSKKDEILGISYNRMFRIDMSTGLPVTTWRFANIKQWNVNWEIRQVAIEFDQNVSIAFCCLSCDCKVVHEFIGGYIFLSTRSKDQNETLDEELKVIFEKQWIYLDNAVGHFYRTTFEIGSGGTLLLKTPKEMESSTAAKEAGADNRNIVDDGKSQKLTRDDIEMLKEQGLKGQEIIQQLIDNSSTFKDKTEYAQDKYIKKKKKKYENTVMILKPSCRILAMMYHGREPGKICHLRHDTLAQMLTLANIHAGSKVLVFETCSGLVLGAVMERMGGTLNTKTKDPSIDSEKSVLTAKDVQQNKADVEQQGSPEEQSREASSVANTSDDQEKEDREKRKEAKAQERKAKLEEKRKKMAAAAALLDGRNADGLVIAGRFHPCPVLLGLLKFLAPSRPFVVYSQHKEPLIECYTKLKEVGGTVSLRLTDTWLRHYQVMPNRTHPLLLMSGGGGYLLSGTTVAVDHSKPAGSLRAEEPAPKRLKLTNTEG</sequence>
<dbReference type="InterPro" id="IPR019748">
    <property type="entry name" value="FERM_central"/>
</dbReference>
<feature type="region of interest" description="Disordered" evidence="3">
    <location>
        <begin position="1023"/>
        <end position="1044"/>
    </location>
</feature>
<dbReference type="CDD" id="cd17180">
    <property type="entry name" value="FERM_F0_KIND1"/>
    <property type="match status" value="1"/>
</dbReference>
<dbReference type="SUPFAM" id="SSF47031">
    <property type="entry name" value="Second domain of FERM"/>
    <property type="match status" value="2"/>
</dbReference>
<feature type="region of interest" description="Disordered" evidence="3">
    <location>
        <begin position="856"/>
        <end position="909"/>
    </location>
</feature>
<dbReference type="CDD" id="cd14473">
    <property type="entry name" value="FERM_B-lobe"/>
    <property type="match status" value="1"/>
</dbReference>
<evidence type="ECO:0000313" key="6">
    <source>
        <dbReference type="Proteomes" id="UP000324091"/>
    </source>
</evidence>
<dbReference type="InterPro" id="IPR011993">
    <property type="entry name" value="PH-like_dom_sf"/>
</dbReference>
<dbReference type="EMBL" id="RHFK02000011">
    <property type="protein sequence ID" value="TWW69088.1"/>
    <property type="molecule type" value="Genomic_DNA"/>
</dbReference>
<dbReference type="InterPro" id="IPR035963">
    <property type="entry name" value="FERM_2"/>
</dbReference>
<dbReference type="Pfam" id="PF00169">
    <property type="entry name" value="PH"/>
    <property type="match status" value="1"/>
</dbReference>
<feature type="compositionally biased region" description="Polar residues" evidence="3">
    <location>
        <begin position="856"/>
        <end position="884"/>
    </location>
</feature>
<protein>
    <submittedName>
        <fullName evidence="5">Fermitin family-like protein 1</fullName>
    </submittedName>
</protein>
<dbReference type="Gene3D" id="2.30.29.30">
    <property type="entry name" value="Pleckstrin-homology domain (PH domain)/Phosphotyrosine-binding domain (PTB)"/>
    <property type="match status" value="2"/>
</dbReference>
<dbReference type="Pfam" id="PF18124">
    <property type="entry name" value="Kindlin_2_N"/>
    <property type="match status" value="1"/>
</dbReference>
<proteinExistence type="inferred from homology"/>
<dbReference type="InterPro" id="IPR037837">
    <property type="entry name" value="PH_Kindlin/fermitin"/>
</dbReference>
<feature type="compositionally biased region" description="Basic and acidic residues" evidence="3">
    <location>
        <begin position="889"/>
        <end position="909"/>
    </location>
</feature>
<feature type="region of interest" description="Disordered" evidence="3">
    <location>
        <begin position="15"/>
        <end position="42"/>
    </location>
</feature>
<dbReference type="PROSITE" id="PS50003">
    <property type="entry name" value="PH_DOMAIN"/>
    <property type="match status" value="1"/>
</dbReference>
<evidence type="ECO:0000256" key="3">
    <source>
        <dbReference type="SAM" id="MobiDB-lite"/>
    </source>
</evidence>
<accession>A0A5C6NQT1</accession>
<dbReference type="PANTHER" id="PTHR16160">
    <property type="entry name" value="FERMITIN 2-RELATED"/>
    <property type="match status" value="1"/>
</dbReference>
<dbReference type="GO" id="GO:0031515">
    <property type="term" value="C:tRNA (m1A) methyltransferase complex"/>
    <property type="evidence" value="ECO:0007669"/>
    <property type="project" value="InterPro"/>
</dbReference>
<dbReference type="Gene3D" id="3.10.20.90">
    <property type="entry name" value="Phosphatidylinositol 3-kinase Catalytic Subunit, Chain A, domain 1"/>
    <property type="match status" value="2"/>
</dbReference>
<dbReference type="GO" id="GO:0005925">
    <property type="term" value="C:focal adhesion"/>
    <property type="evidence" value="ECO:0007669"/>
    <property type="project" value="TreeGrafter"/>
</dbReference>
<evidence type="ECO:0000313" key="5">
    <source>
        <dbReference type="EMBL" id="TWW69088.1"/>
    </source>
</evidence>
<dbReference type="CDD" id="cd13205">
    <property type="entry name" value="FERM_C_fermitin"/>
    <property type="match status" value="1"/>
</dbReference>
<keyword evidence="6" id="KW-1185">Reference proteome</keyword>
<dbReference type="Pfam" id="PF04189">
    <property type="entry name" value="Gcd10p"/>
    <property type="match status" value="1"/>
</dbReference>
<gene>
    <name evidence="5" type="ORF">D4764_19G0008870</name>
</gene>
<dbReference type="PANTHER" id="PTHR16160:SF12">
    <property type="entry name" value="FERMITIN FAMILY HOMOLOG 1"/>
    <property type="match status" value="1"/>
</dbReference>
<dbReference type="InterPro" id="IPR017423">
    <property type="entry name" value="TRM6"/>
</dbReference>
<feature type="domain" description="PH" evidence="4">
    <location>
        <begin position="361"/>
        <end position="457"/>
    </location>
</feature>
<comment type="similarity">
    <text evidence="1">Belongs to the kindlin family.</text>
</comment>
<dbReference type="FunFam" id="3.10.20.90:FF:000035">
    <property type="entry name" value="Fermitin family homolog 2 (Drosophila)"/>
    <property type="match status" value="1"/>
</dbReference>
<dbReference type="GO" id="GO:0007160">
    <property type="term" value="P:cell-matrix adhesion"/>
    <property type="evidence" value="ECO:0007669"/>
    <property type="project" value="TreeGrafter"/>
</dbReference>
<dbReference type="Pfam" id="PF00373">
    <property type="entry name" value="FERM_M"/>
    <property type="match status" value="1"/>
</dbReference>
<evidence type="ECO:0000256" key="2">
    <source>
        <dbReference type="ARBA" id="ARBA00022889"/>
    </source>
</evidence>
<dbReference type="GO" id="GO:0030488">
    <property type="term" value="P:tRNA methylation"/>
    <property type="evidence" value="ECO:0007669"/>
    <property type="project" value="InterPro"/>
</dbReference>
<evidence type="ECO:0000256" key="1">
    <source>
        <dbReference type="ARBA" id="ARBA00008052"/>
    </source>
</evidence>
<dbReference type="InterPro" id="IPR037843">
    <property type="entry name" value="Kindlin/fermitin"/>
</dbReference>
<dbReference type="SMART" id="SM00233">
    <property type="entry name" value="PH"/>
    <property type="match status" value="1"/>
</dbReference>
<dbReference type="GO" id="GO:0005178">
    <property type="term" value="F:integrin binding"/>
    <property type="evidence" value="ECO:0007669"/>
    <property type="project" value="TreeGrafter"/>
</dbReference>
<dbReference type="CDD" id="cd01237">
    <property type="entry name" value="PH_fermitin"/>
    <property type="match status" value="1"/>
</dbReference>
<dbReference type="InterPro" id="IPR019749">
    <property type="entry name" value="Band_41_domain"/>
</dbReference>
<comment type="caution">
    <text evidence="5">The sequence shown here is derived from an EMBL/GenBank/DDBJ whole genome shotgun (WGS) entry which is preliminary data.</text>
</comment>
<name>A0A5C6NQT1_9TELE</name>
<feature type="compositionally biased region" description="Basic and acidic residues" evidence="3">
    <location>
        <begin position="25"/>
        <end position="37"/>
    </location>
</feature>
<dbReference type="SMART" id="SM00295">
    <property type="entry name" value="B41"/>
    <property type="match status" value="1"/>
</dbReference>
<organism evidence="5 6">
    <name type="scientific">Takifugu flavidus</name>
    <name type="common">sansaifugu</name>
    <dbReference type="NCBI Taxonomy" id="433684"/>
    <lineage>
        <taxon>Eukaryota</taxon>
        <taxon>Metazoa</taxon>
        <taxon>Chordata</taxon>
        <taxon>Craniata</taxon>
        <taxon>Vertebrata</taxon>
        <taxon>Euteleostomi</taxon>
        <taxon>Actinopterygii</taxon>
        <taxon>Neopterygii</taxon>
        <taxon>Teleostei</taxon>
        <taxon>Neoteleostei</taxon>
        <taxon>Acanthomorphata</taxon>
        <taxon>Eupercaria</taxon>
        <taxon>Tetraodontiformes</taxon>
        <taxon>Tetradontoidea</taxon>
        <taxon>Tetraodontidae</taxon>
        <taxon>Takifugu</taxon>
    </lineage>
</organism>
<dbReference type="SUPFAM" id="SSF50729">
    <property type="entry name" value="PH domain-like"/>
    <property type="match status" value="2"/>
</dbReference>
<dbReference type="FunFam" id="2.30.29.30:FF:000037">
    <property type="entry name" value="Fermitin family homolog 2"/>
    <property type="match status" value="1"/>
</dbReference>
<dbReference type="AlphaFoldDB" id="A0A5C6NQT1"/>
<evidence type="ECO:0000259" key="4">
    <source>
        <dbReference type="PROSITE" id="PS50003"/>
    </source>
</evidence>
<dbReference type="Proteomes" id="UP000324091">
    <property type="component" value="Chromosome 19"/>
</dbReference>
<dbReference type="InterPro" id="IPR040790">
    <property type="entry name" value="Kindlin_2_N"/>
</dbReference>
<keyword evidence="2" id="KW-0130">Cell adhesion</keyword>
<dbReference type="GO" id="GO:0007229">
    <property type="term" value="P:integrin-mediated signaling pathway"/>
    <property type="evidence" value="ECO:0007669"/>
    <property type="project" value="InterPro"/>
</dbReference>
<reference evidence="5 6" key="1">
    <citation type="submission" date="2019-04" db="EMBL/GenBank/DDBJ databases">
        <title>Chromosome genome assembly for Takifugu flavidus.</title>
        <authorList>
            <person name="Xiao S."/>
        </authorList>
    </citation>
    <scope>NUCLEOTIDE SEQUENCE [LARGE SCALE GENOMIC DNA]</scope>
    <source>
        <strain evidence="5">HTHZ2018</strain>
        <tissue evidence="5">Muscle</tissue>
    </source>
</reference>